<dbReference type="Gene3D" id="3.40.50.300">
    <property type="entry name" value="P-loop containing nucleotide triphosphate hydrolases"/>
    <property type="match status" value="1"/>
</dbReference>
<reference evidence="1 2" key="1">
    <citation type="submission" date="2018-03" db="EMBL/GenBank/DDBJ databases">
        <title>Genomic Encyclopedia of Type Strains, Phase III (KMG-III): the genomes of soil and plant-associated and newly described type strains.</title>
        <authorList>
            <person name="Whitman W."/>
        </authorList>
    </citation>
    <scope>NUCLEOTIDE SEQUENCE [LARGE SCALE GENOMIC DNA]</scope>
    <source>
        <strain evidence="1 2">CGMCC 4.7125</strain>
    </source>
</reference>
<dbReference type="Pfam" id="PF13671">
    <property type="entry name" value="AAA_33"/>
    <property type="match status" value="1"/>
</dbReference>
<protein>
    <submittedName>
        <fullName evidence="1">AAA domain-containing protein</fullName>
    </submittedName>
</protein>
<comment type="caution">
    <text evidence="1">The sequence shown here is derived from an EMBL/GenBank/DDBJ whole genome shotgun (WGS) entry which is preliminary data.</text>
</comment>
<gene>
    <name evidence="1" type="ORF">B0I33_102320</name>
</gene>
<evidence type="ECO:0000313" key="1">
    <source>
        <dbReference type="EMBL" id="PRX50201.1"/>
    </source>
</evidence>
<proteinExistence type="predicted"/>
<sequence>MSDVVVFRGLPGSGKTVRARALQRAEGGWLVGRDHLRDLLFGLAEYRFSTWRELRVGEVQEQLIRTGLRAGSNVLVDDLNLRNSYVRRPAELAAEEGAGLRVIDLTDVDPAVCRENDRARDRTVGAALIDDLYERYVRGRPYPLPLPPSAAGVVSSAW</sequence>
<dbReference type="Proteomes" id="UP000238362">
    <property type="component" value="Unassembled WGS sequence"/>
</dbReference>
<organism evidence="1 2">
    <name type="scientific">Prauserella shujinwangii</name>
    <dbReference type="NCBI Taxonomy" id="1453103"/>
    <lineage>
        <taxon>Bacteria</taxon>
        <taxon>Bacillati</taxon>
        <taxon>Actinomycetota</taxon>
        <taxon>Actinomycetes</taxon>
        <taxon>Pseudonocardiales</taxon>
        <taxon>Pseudonocardiaceae</taxon>
        <taxon>Prauserella</taxon>
    </lineage>
</organism>
<dbReference type="EMBL" id="PVNH01000002">
    <property type="protein sequence ID" value="PRX50201.1"/>
    <property type="molecule type" value="Genomic_DNA"/>
</dbReference>
<dbReference type="AlphaFoldDB" id="A0A2T0M0U1"/>
<keyword evidence="2" id="KW-1185">Reference proteome</keyword>
<dbReference type="RefSeq" id="WP_181193181.1">
    <property type="nucleotide sequence ID" value="NZ_PVNH01000002.1"/>
</dbReference>
<name>A0A2T0M0U1_9PSEU</name>
<dbReference type="SUPFAM" id="SSF52540">
    <property type="entry name" value="P-loop containing nucleoside triphosphate hydrolases"/>
    <property type="match status" value="1"/>
</dbReference>
<dbReference type="InterPro" id="IPR027417">
    <property type="entry name" value="P-loop_NTPase"/>
</dbReference>
<accession>A0A2T0M0U1</accession>
<evidence type="ECO:0000313" key="2">
    <source>
        <dbReference type="Proteomes" id="UP000238362"/>
    </source>
</evidence>